<keyword evidence="4" id="KW-1185">Reference proteome</keyword>
<sequence>MKNVLGGGNGMVPHYSGTTLDAQLRYAQGAKSILENYLENKPQDPGNLIVENGQYATRNCESIGRSGTSVSLGKCQCWRGKRLYAYWVLTRWLTNWLPNWHLYFLPTSVFSIASPTSMFQNKSNLLGLNVLCIAPMLKMRELELNCEPLIPADHFDYIAGSGAGGISAYMLGRLRMPINKAIEEYVKLMKSIFLEKKLSVSRAVYKAKNLQEALGAMIREATVKLYPDRHVACILSIGAGHAQKIQVSNPGLLRKVFHTQDVVAMRQMATDSERVAE</sequence>
<keyword evidence="1" id="KW-0378">Hydrolase</keyword>
<name>L8WNV1_THACA</name>
<protein>
    <submittedName>
        <fullName evidence="3">Patatin domain-containing protein</fullName>
    </submittedName>
</protein>
<reference evidence="3 4" key="1">
    <citation type="journal article" date="2013" name="Nat. Commun.">
        <title>The evolution and pathogenic mechanisms of the rice sheath blight pathogen.</title>
        <authorList>
            <person name="Zheng A."/>
            <person name="Lin R."/>
            <person name="Xu L."/>
            <person name="Qin P."/>
            <person name="Tang C."/>
            <person name="Ai P."/>
            <person name="Zhang D."/>
            <person name="Liu Y."/>
            <person name="Sun Z."/>
            <person name="Feng H."/>
            <person name="Wang Y."/>
            <person name="Chen Y."/>
            <person name="Liang X."/>
            <person name="Fu R."/>
            <person name="Li Q."/>
            <person name="Zhang J."/>
            <person name="Yu X."/>
            <person name="Xie Z."/>
            <person name="Ding L."/>
            <person name="Guan P."/>
            <person name="Tang J."/>
            <person name="Liang Y."/>
            <person name="Wang S."/>
            <person name="Deng Q."/>
            <person name="Li S."/>
            <person name="Zhu J."/>
            <person name="Wang L."/>
            <person name="Liu H."/>
            <person name="Li P."/>
        </authorList>
    </citation>
    <scope>NUCLEOTIDE SEQUENCE [LARGE SCALE GENOMIC DNA]</scope>
    <source>
        <strain evidence="4">AG-1 IA</strain>
    </source>
</reference>
<dbReference type="OrthoDB" id="418179at2759"/>
<dbReference type="GO" id="GO:0047499">
    <property type="term" value="F:calcium-independent phospholipase A2 activity"/>
    <property type="evidence" value="ECO:0007669"/>
    <property type="project" value="TreeGrafter"/>
</dbReference>
<keyword evidence="2" id="KW-0443">Lipid metabolism</keyword>
<keyword evidence="2" id="KW-0442">Lipid degradation</keyword>
<dbReference type="GO" id="GO:0016020">
    <property type="term" value="C:membrane"/>
    <property type="evidence" value="ECO:0007669"/>
    <property type="project" value="TreeGrafter"/>
</dbReference>
<dbReference type="HOGENOM" id="CLU_1005359_0_0_1"/>
<comment type="caution">
    <text evidence="3">The sequence shown here is derived from an EMBL/GenBank/DDBJ whole genome shotgun (WGS) entry which is preliminary data.</text>
</comment>
<dbReference type="Proteomes" id="UP000011668">
    <property type="component" value="Unassembled WGS sequence"/>
</dbReference>
<dbReference type="AlphaFoldDB" id="L8WNV1"/>
<organism evidence="3 4">
    <name type="scientific">Thanatephorus cucumeris (strain AG1-IA)</name>
    <name type="common">Rice sheath blight fungus</name>
    <name type="synonym">Rhizoctonia solani</name>
    <dbReference type="NCBI Taxonomy" id="983506"/>
    <lineage>
        <taxon>Eukaryota</taxon>
        <taxon>Fungi</taxon>
        <taxon>Dikarya</taxon>
        <taxon>Basidiomycota</taxon>
        <taxon>Agaricomycotina</taxon>
        <taxon>Agaricomycetes</taxon>
        <taxon>Cantharellales</taxon>
        <taxon>Ceratobasidiaceae</taxon>
        <taxon>Rhizoctonia</taxon>
        <taxon>Rhizoctonia solani AG-1</taxon>
    </lineage>
</organism>
<dbReference type="GO" id="GO:0016042">
    <property type="term" value="P:lipid catabolic process"/>
    <property type="evidence" value="ECO:0007669"/>
    <property type="project" value="UniProtKB-KW"/>
</dbReference>
<dbReference type="PANTHER" id="PTHR24185">
    <property type="entry name" value="CALCIUM-INDEPENDENT PHOSPHOLIPASE A2-GAMMA"/>
    <property type="match status" value="1"/>
</dbReference>
<dbReference type="Gene3D" id="3.40.1090.10">
    <property type="entry name" value="Cytosolic phospholipase A2 catalytic domain"/>
    <property type="match status" value="1"/>
</dbReference>
<dbReference type="Gene3D" id="3.40.50.720">
    <property type="entry name" value="NAD(P)-binding Rossmann-like Domain"/>
    <property type="match status" value="2"/>
</dbReference>
<evidence type="ECO:0000313" key="3">
    <source>
        <dbReference type="EMBL" id="ELU38452.1"/>
    </source>
</evidence>
<evidence type="ECO:0000256" key="2">
    <source>
        <dbReference type="ARBA" id="ARBA00022963"/>
    </source>
</evidence>
<dbReference type="GO" id="GO:0019369">
    <property type="term" value="P:arachidonate metabolic process"/>
    <property type="evidence" value="ECO:0007669"/>
    <property type="project" value="TreeGrafter"/>
</dbReference>
<accession>L8WNV1</accession>
<dbReference type="PANTHER" id="PTHR24185:SF1">
    <property type="entry name" value="CALCIUM-INDEPENDENT PHOSPHOLIPASE A2-GAMMA"/>
    <property type="match status" value="1"/>
</dbReference>
<dbReference type="SUPFAM" id="SSF52151">
    <property type="entry name" value="FabD/lysophospholipase-like"/>
    <property type="match status" value="1"/>
</dbReference>
<proteinExistence type="predicted"/>
<dbReference type="EMBL" id="AFRT01002163">
    <property type="protein sequence ID" value="ELU38452.1"/>
    <property type="molecule type" value="Genomic_DNA"/>
</dbReference>
<gene>
    <name evidence="3" type="ORF">AG1IA_07518</name>
</gene>
<dbReference type="InterPro" id="IPR016035">
    <property type="entry name" value="Acyl_Trfase/lysoPLipase"/>
</dbReference>
<evidence type="ECO:0000313" key="4">
    <source>
        <dbReference type="Proteomes" id="UP000011668"/>
    </source>
</evidence>
<dbReference type="STRING" id="983506.L8WNV1"/>
<evidence type="ECO:0000256" key="1">
    <source>
        <dbReference type="ARBA" id="ARBA00022801"/>
    </source>
</evidence>